<gene>
    <name evidence="1" type="ORF">DARMORV10_A09P50630.1</name>
</gene>
<name>A0A816PGS1_BRANA</name>
<protein>
    <submittedName>
        <fullName evidence="1">(rape) hypothetical protein</fullName>
    </submittedName>
</protein>
<dbReference type="Gramene" id="CDY06079">
    <property type="protein sequence ID" value="CDY06079"/>
    <property type="gene ID" value="GSBRNA2T00121944001"/>
</dbReference>
<dbReference type="EMBL" id="HG994363">
    <property type="protein sequence ID" value="CAF2048319.1"/>
    <property type="molecule type" value="Genomic_DNA"/>
</dbReference>
<sequence length="92" mass="10899">MFNGEFLGWRKRGVVDRCRGDERLVCKFVEEGRIFEILDQKLLVSTGDDETGVEQERRRMEAVIMLSLRCTGHRGELIDDKRTRRKKNTKRK</sequence>
<proteinExistence type="predicted"/>
<accession>A0A816PGS1</accession>
<organism evidence="1">
    <name type="scientific">Brassica napus</name>
    <name type="common">Rape</name>
    <dbReference type="NCBI Taxonomy" id="3708"/>
    <lineage>
        <taxon>Eukaryota</taxon>
        <taxon>Viridiplantae</taxon>
        <taxon>Streptophyta</taxon>
        <taxon>Embryophyta</taxon>
        <taxon>Tracheophyta</taxon>
        <taxon>Spermatophyta</taxon>
        <taxon>Magnoliopsida</taxon>
        <taxon>eudicotyledons</taxon>
        <taxon>Gunneridae</taxon>
        <taxon>Pentapetalae</taxon>
        <taxon>rosids</taxon>
        <taxon>malvids</taxon>
        <taxon>Brassicales</taxon>
        <taxon>Brassicaceae</taxon>
        <taxon>Brassiceae</taxon>
        <taxon>Brassica</taxon>
    </lineage>
</organism>
<dbReference type="Proteomes" id="UP001295469">
    <property type="component" value="Chromosome A09"/>
</dbReference>
<dbReference type="AlphaFoldDB" id="A0A816PGS1"/>
<evidence type="ECO:0000313" key="1">
    <source>
        <dbReference type="EMBL" id="CAF2048319.1"/>
    </source>
</evidence>
<reference evidence="1" key="1">
    <citation type="submission" date="2021-01" db="EMBL/GenBank/DDBJ databases">
        <authorList>
            <consortium name="Genoscope - CEA"/>
            <person name="William W."/>
        </authorList>
    </citation>
    <scope>NUCLEOTIDE SEQUENCE</scope>
</reference>